<dbReference type="OrthoDB" id="9134981at2"/>
<keyword evidence="3" id="KW-1185">Reference proteome</keyword>
<comment type="similarity">
    <text evidence="1">Belongs to the UPF0175 family.</text>
</comment>
<dbReference type="Pfam" id="PF03683">
    <property type="entry name" value="UPF0175"/>
    <property type="match status" value="1"/>
</dbReference>
<dbReference type="RefSeq" id="WP_103918388.1">
    <property type="nucleotide sequence ID" value="NZ_FMSV02000039.1"/>
</dbReference>
<dbReference type="Proteomes" id="UP000236724">
    <property type="component" value="Unassembled WGS sequence"/>
</dbReference>
<organism evidence="2 3">
    <name type="scientific">Candidatus Venteria ishoeyi</name>
    <dbReference type="NCBI Taxonomy" id="1899563"/>
    <lineage>
        <taxon>Bacteria</taxon>
        <taxon>Pseudomonadati</taxon>
        <taxon>Pseudomonadota</taxon>
        <taxon>Gammaproteobacteria</taxon>
        <taxon>Thiotrichales</taxon>
        <taxon>Thiotrichaceae</taxon>
        <taxon>Venteria</taxon>
    </lineage>
</organism>
<accession>A0A1H6F4W8</accession>
<protein>
    <submittedName>
        <fullName evidence="2">Uncharacterized protein</fullName>
    </submittedName>
</protein>
<proteinExistence type="inferred from homology"/>
<evidence type="ECO:0000313" key="3">
    <source>
        <dbReference type="Proteomes" id="UP000236724"/>
    </source>
</evidence>
<dbReference type="AlphaFoldDB" id="A0A1H6F4W8"/>
<dbReference type="PANTHER" id="PTHR37525:SF1">
    <property type="entry name" value="UPF0175 PROTEIN SSL1255"/>
    <property type="match status" value="1"/>
</dbReference>
<name>A0A1H6F4W8_9GAMM</name>
<gene>
    <name evidence="2" type="ORF">MBHS_00155</name>
</gene>
<dbReference type="EMBL" id="FMSV02000039">
    <property type="protein sequence ID" value="SEH04309.1"/>
    <property type="molecule type" value="Genomic_DNA"/>
</dbReference>
<reference evidence="2 3" key="1">
    <citation type="submission" date="2016-10" db="EMBL/GenBank/DDBJ databases">
        <authorList>
            <person name="de Groot N.N."/>
        </authorList>
    </citation>
    <scope>NUCLEOTIDE SEQUENCE [LARGE SCALE GENOMIC DNA]</scope>
    <source>
        <strain evidence="2">MBHS1</strain>
    </source>
</reference>
<evidence type="ECO:0000313" key="2">
    <source>
        <dbReference type="EMBL" id="SEH04309.1"/>
    </source>
</evidence>
<dbReference type="PANTHER" id="PTHR37525">
    <property type="entry name" value="UPF0175 PROTEIN SSL1255"/>
    <property type="match status" value="1"/>
</dbReference>
<dbReference type="InterPro" id="IPR005368">
    <property type="entry name" value="UPF0175"/>
</dbReference>
<evidence type="ECO:0000256" key="1">
    <source>
        <dbReference type="ARBA" id="ARBA00005651"/>
    </source>
</evidence>
<dbReference type="InterPro" id="IPR052264">
    <property type="entry name" value="UPF0175_domain"/>
</dbReference>
<sequence>MTVSLQKFKVKYPSGFEDAVHLTKGELEQQVLLMAALKMFELGKVSSGKAAELAGMSRAAFLETCGRYRVSIFNYPDEEIETELQNDLATLERLGL</sequence>